<evidence type="ECO:0008006" key="3">
    <source>
        <dbReference type="Google" id="ProtNLM"/>
    </source>
</evidence>
<organism evidence="2">
    <name type="scientific">marine sediment metagenome</name>
    <dbReference type="NCBI Taxonomy" id="412755"/>
    <lineage>
        <taxon>unclassified sequences</taxon>
        <taxon>metagenomes</taxon>
        <taxon>ecological metagenomes</taxon>
    </lineage>
</organism>
<comment type="caution">
    <text evidence="2">The sequence shown here is derived from an EMBL/GenBank/DDBJ whole genome shotgun (WGS) entry which is preliminary data.</text>
</comment>
<keyword evidence="1" id="KW-0812">Transmembrane</keyword>
<dbReference type="AlphaFoldDB" id="X1AEJ6"/>
<accession>X1AEJ6</accession>
<feature type="transmembrane region" description="Helical" evidence="1">
    <location>
        <begin position="178"/>
        <end position="204"/>
    </location>
</feature>
<keyword evidence="1" id="KW-1133">Transmembrane helix</keyword>
<evidence type="ECO:0000313" key="2">
    <source>
        <dbReference type="EMBL" id="GAG68252.1"/>
    </source>
</evidence>
<feature type="transmembrane region" description="Helical" evidence="1">
    <location>
        <begin position="352"/>
        <end position="370"/>
    </location>
</feature>
<protein>
    <recommendedName>
        <fullName evidence="3">Glycosyltransferase RgtA/B/C/D-like domain-containing protein</fullName>
    </recommendedName>
</protein>
<feature type="transmembrane region" description="Helical" evidence="1">
    <location>
        <begin position="91"/>
        <end position="112"/>
    </location>
</feature>
<feature type="transmembrane region" description="Helical" evidence="1">
    <location>
        <begin position="149"/>
        <end position="166"/>
    </location>
</feature>
<feature type="transmembrane region" description="Helical" evidence="1">
    <location>
        <begin position="285"/>
        <end position="310"/>
    </location>
</feature>
<sequence>MVKIKILIEEKYKILVCLFFMVFLLIGIFIFKDFGMTWDDQAQRDYGVTVIRYVMEGDQELLNIKNKYHGPFFTMLLTVIEKILHLTDSRYIYLMRHLVTFLLFYTSVFFFYRLCKYRFNSWKIGLLGSLFLILSPRIFAHSFYNPKDLPFLSMFIISIYTLVSYLNRKTLPRAAIHALICALLIDIRILGIIVPLFTVIFLFADLLIIKPIKIKNKKIIGSFLLYMALLISFTILFWPTLWENPVYHFIEAFKEMSRYPWIGSMLYLGDYISSLRVPWHYIPIWILVTTPLLYTALFLIGCFSVIKLLFKNPKQCYINRRDDLIFILWFFLPLASIIILKSVVHDAWRHMLFIYPPIVILSLEGLIYLSKSIKIKFKGLSYRVINIIFILIIASSLIHTAQFMIRYHPHQNVYFNILAGKNMKEVKNSFELDYWGLSYRQALEYILKNDKDKVIKIYVANACGWYNSLILPSDDRKRLVYVERDSLDEAKYFISNYRWHKDEYPYEDEYFSVKIGGTKIMVVYRL</sequence>
<reference evidence="2" key="1">
    <citation type="journal article" date="2014" name="Front. Microbiol.">
        <title>High frequency of phylogenetically diverse reductive dehalogenase-homologous genes in deep subseafloor sedimentary metagenomes.</title>
        <authorList>
            <person name="Kawai M."/>
            <person name="Futagami T."/>
            <person name="Toyoda A."/>
            <person name="Takaki Y."/>
            <person name="Nishi S."/>
            <person name="Hori S."/>
            <person name="Arai W."/>
            <person name="Tsubouchi T."/>
            <person name="Morono Y."/>
            <person name="Uchiyama I."/>
            <person name="Ito T."/>
            <person name="Fujiyama A."/>
            <person name="Inagaki F."/>
            <person name="Takami H."/>
        </authorList>
    </citation>
    <scope>NUCLEOTIDE SEQUENCE</scope>
    <source>
        <strain evidence="2">Expedition CK06-06</strain>
    </source>
</reference>
<dbReference type="EMBL" id="BART01000231">
    <property type="protein sequence ID" value="GAG68252.1"/>
    <property type="molecule type" value="Genomic_DNA"/>
</dbReference>
<feature type="transmembrane region" description="Helical" evidence="1">
    <location>
        <begin position="124"/>
        <end position="143"/>
    </location>
</feature>
<feature type="transmembrane region" description="Helical" evidence="1">
    <location>
        <begin position="12"/>
        <end position="31"/>
    </location>
</feature>
<feature type="transmembrane region" description="Helical" evidence="1">
    <location>
        <begin position="219"/>
        <end position="238"/>
    </location>
</feature>
<name>X1AEJ6_9ZZZZ</name>
<proteinExistence type="predicted"/>
<feature type="transmembrane region" description="Helical" evidence="1">
    <location>
        <begin position="382"/>
        <end position="405"/>
    </location>
</feature>
<evidence type="ECO:0000256" key="1">
    <source>
        <dbReference type="SAM" id="Phobius"/>
    </source>
</evidence>
<feature type="transmembrane region" description="Helical" evidence="1">
    <location>
        <begin position="259"/>
        <end position="279"/>
    </location>
</feature>
<feature type="transmembrane region" description="Helical" evidence="1">
    <location>
        <begin position="322"/>
        <end position="340"/>
    </location>
</feature>
<keyword evidence="1" id="KW-0472">Membrane</keyword>
<gene>
    <name evidence="2" type="ORF">S01H4_01305</name>
</gene>